<dbReference type="PANTHER" id="PTHR14467">
    <property type="entry name" value="ARV1"/>
    <property type="match status" value="1"/>
</dbReference>
<evidence type="ECO:0000256" key="4">
    <source>
        <dbReference type="ARBA" id="ARBA00022692"/>
    </source>
</evidence>
<evidence type="ECO:0000256" key="1">
    <source>
        <dbReference type="ARBA" id="ARBA00004477"/>
    </source>
</evidence>
<feature type="transmembrane region" description="Helical" evidence="10">
    <location>
        <begin position="141"/>
        <end position="167"/>
    </location>
</feature>
<reference evidence="11 12" key="1">
    <citation type="journal article" date="2014" name="PLoS Genet.">
        <title>Analysis of the Phlebiopsis gigantea genome, transcriptome and secretome provides insight into its pioneer colonization strategies of wood.</title>
        <authorList>
            <person name="Hori C."/>
            <person name="Ishida T."/>
            <person name="Igarashi K."/>
            <person name="Samejima M."/>
            <person name="Suzuki H."/>
            <person name="Master E."/>
            <person name="Ferreira P."/>
            <person name="Ruiz-Duenas F.J."/>
            <person name="Held B."/>
            <person name="Canessa P."/>
            <person name="Larrondo L.F."/>
            <person name="Schmoll M."/>
            <person name="Druzhinina I.S."/>
            <person name="Kubicek C.P."/>
            <person name="Gaskell J.A."/>
            <person name="Kersten P."/>
            <person name="St John F."/>
            <person name="Glasner J."/>
            <person name="Sabat G."/>
            <person name="Splinter BonDurant S."/>
            <person name="Syed K."/>
            <person name="Yadav J."/>
            <person name="Mgbeahuruike A.C."/>
            <person name="Kovalchuk A."/>
            <person name="Asiegbu F.O."/>
            <person name="Lackner G."/>
            <person name="Hoffmeister D."/>
            <person name="Rencoret J."/>
            <person name="Gutierrez A."/>
            <person name="Sun H."/>
            <person name="Lindquist E."/>
            <person name="Barry K."/>
            <person name="Riley R."/>
            <person name="Grigoriev I.V."/>
            <person name="Henrissat B."/>
            <person name="Kues U."/>
            <person name="Berka R.M."/>
            <person name="Martinez A.T."/>
            <person name="Covert S.F."/>
            <person name="Blanchette R.A."/>
            <person name="Cullen D."/>
        </authorList>
    </citation>
    <scope>NUCLEOTIDE SEQUENCE [LARGE SCALE GENOMIC DNA]</scope>
    <source>
        <strain evidence="11 12">11061_1 CR5-6</strain>
    </source>
</reference>
<comment type="function">
    <text evidence="10">Regulates also the sphingolipid metabolism.</text>
</comment>
<keyword evidence="10" id="KW-0746">Sphingolipid metabolism</keyword>
<dbReference type="GO" id="GO:0000139">
    <property type="term" value="C:Golgi membrane"/>
    <property type="evidence" value="ECO:0007669"/>
    <property type="project" value="UniProtKB-SubCell"/>
</dbReference>
<keyword evidence="12" id="KW-1185">Reference proteome</keyword>
<dbReference type="PANTHER" id="PTHR14467:SF0">
    <property type="entry name" value="PROTEIN ARV1"/>
    <property type="match status" value="1"/>
</dbReference>
<keyword evidence="9 10" id="KW-0472">Membrane</keyword>
<proteinExistence type="inferred from homology"/>
<evidence type="ECO:0000256" key="5">
    <source>
        <dbReference type="ARBA" id="ARBA00022824"/>
    </source>
</evidence>
<evidence type="ECO:0000256" key="8">
    <source>
        <dbReference type="ARBA" id="ARBA00023098"/>
    </source>
</evidence>
<evidence type="ECO:0000256" key="2">
    <source>
        <dbReference type="ARBA" id="ARBA00009187"/>
    </source>
</evidence>
<comment type="function">
    <text evidence="10">Mediator of sterol homeostasis involved in sterol uptake, trafficking and distribution into membranes.</text>
</comment>
<comment type="subcellular location">
    <subcellularLocation>
        <location evidence="1 10">Endoplasmic reticulum membrane</location>
        <topology evidence="1 10">Multi-pass membrane protein</topology>
    </subcellularLocation>
    <subcellularLocation>
        <location evidence="10">Golgi apparatus membrane</location>
        <topology evidence="10">Multi-pass membrane protein</topology>
    </subcellularLocation>
</comment>
<dbReference type="GO" id="GO:0097036">
    <property type="term" value="P:regulation of plasma membrane sterol distribution"/>
    <property type="evidence" value="ECO:0007669"/>
    <property type="project" value="UniProtKB-UniRule"/>
</dbReference>
<organism evidence="11 12">
    <name type="scientific">Phlebiopsis gigantea (strain 11061_1 CR5-6)</name>
    <name type="common">White-rot fungus</name>
    <name type="synonym">Peniophora gigantea</name>
    <dbReference type="NCBI Taxonomy" id="745531"/>
    <lineage>
        <taxon>Eukaryota</taxon>
        <taxon>Fungi</taxon>
        <taxon>Dikarya</taxon>
        <taxon>Basidiomycota</taxon>
        <taxon>Agaricomycotina</taxon>
        <taxon>Agaricomycetes</taxon>
        <taxon>Polyporales</taxon>
        <taxon>Phanerochaetaceae</taxon>
        <taxon>Phlebiopsis</taxon>
    </lineage>
</organism>
<keyword evidence="4 10" id="KW-0812">Transmembrane</keyword>
<evidence type="ECO:0000256" key="7">
    <source>
        <dbReference type="ARBA" id="ARBA00023055"/>
    </source>
</evidence>
<protein>
    <recommendedName>
        <fullName evidence="10">Protein ARV</fullName>
    </recommendedName>
</protein>
<dbReference type="Proteomes" id="UP000053257">
    <property type="component" value="Unassembled WGS sequence"/>
</dbReference>
<evidence type="ECO:0000256" key="10">
    <source>
        <dbReference type="RuleBase" id="RU368065"/>
    </source>
</evidence>
<accession>A0A0C3RZW9</accession>
<dbReference type="GO" id="GO:0005789">
    <property type="term" value="C:endoplasmic reticulum membrane"/>
    <property type="evidence" value="ECO:0007669"/>
    <property type="project" value="UniProtKB-SubCell"/>
</dbReference>
<dbReference type="OrthoDB" id="2192830at2759"/>
<dbReference type="HOGENOM" id="CLU_860831_0_0_1"/>
<feature type="transmembrane region" description="Helical" evidence="10">
    <location>
        <begin position="197"/>
        <end position="216"/>
    </location>
</feature>
<keyword evidence="5 10" id="KW-0256">Endoplasmic reticulum</keyword>
<keyword evidence="8 10" id="KW-0443">Lipid metabolism</keyword>
<dbReference type="GO" id="GO:0016125">
    <property type="term" value="P:sterol metabolic process"/>
    <property type="evidence" value="ECO:0007669"/>
    <property type="project" value="UniProtKB-UniRule"/>
</dbReference>
<keyword evidence="6 10" id="KW-1133">Transmembrane helix</keyword>
<dbReference type="Pfam" id="PF04161">
    <property type="entry name" value="Arv1"/>
    <property type="match status" value="1"/>
</dbReference>
<dbReference type="EMBL" id="KN840486">
    <property type="protein sequence ID" value="KIP08036.1"/>
    <property type="molecule type" value="Genomic_DNA"/>
</dbReference>
<evidence type="ECO:0000256" key="6">
    <source>
        <dbReference type="ARBA" id="ARBA00022989"/>
    </source>
</evidence>
<evidence type="ECO:0000313" key="12">
    <source>
        <dbReference type="Proteomes" id="UP000053257"/>
    </source>
</evidence>
<evidence type="ECO:0000256" key="9">
    <source>
        <dbReference type="ARBA" id="ARBA00023136"/>
    </source>
</evidence>
<dbReference type="InterPro" id="IPR007290">
    <property type="entry name" value="Arv1"/>
</dbReference>
<evidence type="ECO:0000313" key="11">
    <source>
        <dbReference type="EMBL" id="KIP08036.1"/>
    </source>
</evidence>
<comment type="similarity">
    <text evidence="2 10">Belongs to the ARV1 family.</text>
</comment>
<dbReference type="AlphaFoldDB" id="A0A0C3RZW9"/>
<dbReference type="GO" id="GO:0006665">
    <property type="term" value="P:sphingolipid metabolic process"/>
    <property type="evidence" value="ECO:0007669"/>
    <property type="project" value="UniProtKB-UniRule"/>
</dbReference>
<keyword evidence="10" id="KW-0333">Golgi apparatus</keyword>
<sequence>MPICTNCTHPTPYLYTVYNSRDNLRLEQCSECGSFADPYVEHDALTLWIDLILLKRDVFRHLLFNREAGARRLTTDKSNQARENVPSLASTEHHREKRRWFLIAQLGLGLIAIDAYPSASFDQDSTYDEVASWNQDALGGYFRILVGCLIETLGFHIGVTFASFIVLHSLDRVRSFKRVQIAPSGLRLQFRYSHIPLTILYSSLNKFFLLFLLTIWRPKSDSIGGAPRLAPQHNASELFTHPLALRALTLLDDDTLDRAWIVRNVLGGMATGFGLRVVLDCHPLLTTLVILAGWAVKTALAQLVSGWVGAGLGGVSVAEEMWLAYSIP</sequence>
<keyword evidence="7 10" id="KW-0445">Lipid transport</keyword>
<feature type="transmembrane region" description="Helical" evidence="10">
    <location>
        <begin position="100"/>
        <end position="121"/>
    </location>
</feature>
<keyword evidence="3 10" id="KW-0813">Transport</keyword>
<dbReference type="STRING" id="745531.A0A0C3RZW9"/>
<dbReference type="GO" id="GO:0032366">
    <property type="term" value="P:intracellular sterol transport"/>
    <property type="evidence" value="ECO:0007669"/>
    <property type="project" value="UniProtKB-UniRule"/>
</dbReference>
<evidence type="ECO:0000256" key="3">
    <source>
        <dbReference type="ARBA" id="ARBA00022448"/>
    </source>
</evidence>
<dbReference type="GO" id="GO:0032541">
    <property type="term" value="C:cortical endoplasmic reticulum"/>
    <property type="evidence" value="ECO:0007669"/>
    <property type="project" value="TreeGrafter"/>
</dbReference>
<name>A0A0C3RZW9_PHLG1</name>
<gene>
    <name evidence="11" type="ORF">PHLGIDRAFT_104929</name>
</gene>